<dbReference type="Proteomes" id="UP000324897">
    <property type="component" value="Chromosome 6"/>
</dbReference>
<dbReference type="EMBL" id="RWGY01000002">
    <property type="protein sequence ID" value="TVU49031.1"/>
    <property type="molecule type" value="Genomic_DNA"/>
</dbReference>
<keyword evidence="3" id="KW-1185">Reference proteome</keyword>
<evidence type="ECO:0000313" key="2">
    <source>
        <dbReference type="EMBL" id="TVU49031.1"/>
    </source>
</evidence>
<protein>
    <submittedName>
        <fullName evidence="2">Uncharacterized protein</fullName>
    </submittedName>
</protein>
<proteinExistence type="predicted"/>
<dbReference type="AlphaFoldDB" id="A0A5J9WLQ6"/>
<feature type="region of interest" description="Disordered" evidence="1">
    <location>
        <begin position="25"/>
        <end position="64"/>
    </location>
</feature>
<accession>A0A5J9WLQ6</accession>
<comment type="caution">
    <text evidence="2">The sequence shown here is derived from an EMBL/GenBank/DDBJ whole genome shotgun (WGS) entry which is preliminary data.</text>
</comment>
<dbReference type="Gramene" id="TVU49031">
    <property type="protein sequence ID" value="TVU49031"/>
    <property type="gene ID" value="EJB05_00322"/>
</dbReference>
<organism evidence="2 3">
    <name type="scientific">Eragrostis curvula</name>
    <name type="common">weeping love grass</name>
    <dbReference type="NCBI Taxonomy" id="38414"/>
    <lineage>
        <taxon>Eukaryota</taxon>
        <taxon>Viridiplantae</taxon>
        <taxon>Streptophyta</taxon>
        <taxon>Embryophyta</taxon>
        <taxon>Tracheophyta</taxon>
        <taxon>Spermatophyta</taxon>
        <taxon>Magnoliopsida</taxon>
        <taxon>Liliopsida</taxon>
        <taxon>Poales</taxon>
        <taxon>Poaceae</taxon>
        <taxon>PACMAD clade</taxon>
        <taxon>Chloridoideae</taxon>
        <taxon>Eragrostideae</taxon>
        <taxon>Eragrostidinae</taxon>
        <taxon>Eragrostis</taxon>
    </lineage>
</organism>
<name>A0A5J9WLQ6_9POAL</name>
<gene>
    <name evidence="2" type="ORF">EJB05_00322</name>
</gene>
<sequence length="64" mass="7201">MPRQIAGLPALPDCQFAIVGSRQDSCHQSNHMSSGRKFAPGSEKRRKKKRQDELNKSLEVMGFD</sequence>
<evidence type="ECO:0000256" key="1">
    <source>
        <dbReference type="SAM" id="MobiDB-lite"/>
    </source>
</evidence>
<evidence type="ECO:0000313" key="3">
    <source>
        <dbReference type="Proteomes" id="UP000324897"/>
    </source>
</evidence>
<reference evidence="2 3" key="1">
    <citation type="journal article" date="2019" name="Sci. Rep.">
        <title>A high-quality genome of Eragrostis curvula grass provides insights into Poaceae evolution and supports new strategies to enhance forage quality.</title>
        <authorList>
            <person name="Carballo J."/>
            <person name="Santos B.A.C.M."/>
            <person name="Zappacosta D."/>
            <person name="Garbus I."/>
            <person name="Selva J.P."/>
            <person name="Gallo C.A."/>
            <person name="Diaz A."/>
            <person name="Albertini E."/>
            <person name="Caccamo M."/>
            <person name="Echenique V."/>
        </authorList>
    </citation>
    <scope>NUCLEOTIDE SEQUENCE [LARGE SCALE GENOMIC DNA]</scope>
    <source>
        <strain evidence="3">cv. Victoria</strain>
        <tissue evidence="2">Leaf</tissue>
    </source>
</reference>